<organism evidence="1 2">
    <name type="scientific">Coemansia nantahalensis</name>
    <dbReference type="NCBI Taxonomy" id="2789366"/>
    <lineage>
        <taxon>Eukaryota</taxon>
        <taxon>Fungi</taxon>
        <taxon>Fungi incertae sedis</taxon>
        <taxon>Zoopagomycota</taxon>
        <taxon>Kickxellomycotina</taxon>
        <taxon>Kickxellomycetes</taxon>
        <taxon>Kickxellales</taxon>
        <taxon>Kickxellaceae</taxon>
        <taxon>Coemansia</taxon>
    </lineage>
</organism>
<name>A0ACC1JXQ7_9FUNG</name>
<gene>
    <name evidence="1" type="ORF">IWQ57_003139</name>
</gene>
<keyword evidence="2" id="KW-1185">Reference proteome</keyword>
<evidence type="ECO:0000313" key="1">
    <source>
        <dbReference type="EMBL" id="KAJ2769366.1"/>
    </source>
</evidence>
<comment type="caution">
    <text evidence="1">The sequence shown here is derived from an EMBL/GenBank/DDBJ whole genome shotgun (WGS) entry which is preliminary data.</text>
</comment>
<protein>
    <submittedName>
        <fullName evidence="1">Uncharacterized protein</fullName>
    </submittedName>
</protein>
<reference evidence="1" key="1">
    <citation type="submission" date="2022-07" db="EMBL/GenBank/DDBJ databases">
        <title>Phylogenomic reconstructions and comparative analyses of Kickxellomycotina fungi.</title>
        <authorList>
            <person name="Reynolds N.K."/>
            <person name="Stajich J.E."/>
            <person name="Barry K."/>
            <person name="Grigoriev I.V."/>
            <person name="Crous P."/>
            <person name="Smith M.E."/>
        </authorList>
    </citation>
    <scope>NUCLEOTIDE SEQUENCE</scope>
    <source>
        <strain evidence="1">CBS 109366</strain>
    </source>
</reference>
<feature type="non-terminal residue" evidence="1">
    <location>
        <position position="1"/>
    </location>
</feature>
<dbReference type="Proteomes" id="UP001140234">
    <property type="component" value="Unassembled WGS sequence"/>
</dbReference>
<evidence type="ECO:0000313" key="2">
    <source>
        <dbReference type="Proteomes" id="UP001140234"/>
    </source>
</evidence>
<proteinExistence type="predicted"/>
<sequence length="151" mass="16042">VRRLFGSAAMDPGNAIDEYDMRWAVSRAVARRHYYDVYHSGSGVRAAGPEVLGGAAAVRALRGETAQQLMQRDPAAPAGKLRSLTIMDCALAEVADLLRCKAATGPLGPADTIENVGHIALATIIHIKTEHHHRRAATPMPHAYGVASVAV</sequence>
<dbReference type="EMBL" id="JANBUJ010000953">
    <property type="protein sequence ID" value="KAJ2769366.1"/>
    <property type="molecule type" value="Genomic_DNA"/>
</dbReference>
<accession>A0ACC1JXQ7</accession>